<organism evidence="2 3">
    <name type="scientific">Frondihabitans sucicola</name>
    <dbReference type="NCBI Taxonomy" id="1268041"/>
    <lineage>
        <taxon>Bacteria</taxon>
        <taxon>Bacillati</taxon>
        <taxon>Actinomycetota</taxon>
        <taxon>Actinomycetes</taxon>
        <taxon>Micrococcales</taxon>
        <taxon>Microbacteriaceae</taxon>
        <taxon>Frondihabitans</taxon>
    </lineage>
</organism>
<evidence type="ECO:0000313" key="3">
    <source>
        <dbReference type="Proteomes" id="UP001321486"/>
    </source>
</evidence>
<dbReference type="RefSeq" id="WP_286347350.1">
    <property type="nucleotide sequence ID" value="NZ_AP027733.1"/>
</dbReference>
<dbReference type="Proteomes" id="UP001321486">
    <property type="component" value="Plasmid pNBRC108728a"/>
</dbReference>
<evidence type="ECO:0000313" key="2">
    <source>
        <dbReference type="EMBL" id="BDZ52501.1"/>
    </source>
</evidence>
<keyword evidence="1" id="KW-0472">Membrane</keyword>
<gene>
    <name evidence="2" type="ORF">GCM10025867_47420</name>
</gene>
<name>A0ABM8GVL8_9MICO</name>
<keyword evidence="1" id="KW-1133">Transmembrane helix</keyword>
<reference evidence="3" key="1">
    <citation type="journal article" date="2019" name="Int. J. Syst. Evol. Microbiol.">
        <title>The Global Catalogue of Microorganisms (GCM) 10K type strain sequencing project: providing services to taxonomists for standard genome sequencing and annotation.</title>
        <authorList>
            <consortium name="The Broad Institute Genomics Platform"/>
            <consortium name="The Broad Institute Genome Sequencing Center for Infectious Disease"/>
            <person name="Wu L."/>
            <person name="Ma J."/>
        </authorList>
    </citation>
    <scope>NUCLEOTIDE SEQUENCE [LARGE SCALE GENOMIC DNA]</scope>
    <source>
        <strain evidence="3">NBRC 108728</strain>
    </source>
</reference>
<protein>
    <recommendedName>
        <fullName evidence="4">DUF5658 domain-containing protein</fullName>
    </recommendedName>
</protein>
<dbReference type="EMBL" id="AP027733">
    <property type="protein sequence ID" value="BDZ52501.1"/>
    <property type="molecule type" value="Genomic_DNA"/>
</dbReference>
<keyword evidence="3" id="KW-1185">Reference proteome</keyword>
<geneLocation type="plasmid" evidence="2 3">
    <name>pNBRC108728a</name>
</geneLocation>
<feature type="transmembrane region" description="Helical" evidence="1">
    <location>
        <begin position="111"/>
        <end position="134"/>
    </location>
</feature>
<evidence type="ECO:0008006" key="4">
    <source>
        <dbReference type="Google" id="ProtNLM"/>
    </source>
</evidence>
<keyword evidence="2" id="KW-0614">Plasmid</keyword>
<evidence type="ECO:0000256" key="1">
    <source>
        <dbReference type="SAM" id="Phobius"/>
    </source>
</evidence>
<keyword evidence="1" id="KW-0812">Transmembrane</keyword>
<sequence>MDDLGLAAAKQRSRRGRTMPRRRTINIAAAVLAAGTIADAICTYVVIHVYGSATEGNGWLADLGATIGWGPAMIVRGALGLLGMAILYFFTTLGSPSKPKLQRGARLAARGMVLCALVFGALTLYQVGGLYYTLTNFPPQ</sequence>
<accession>A0ABM8GVL8</accession>
<feature type="transmembrane region" description="Helical" evidence="1">
    <location>
        <begin position="67"/>
        <end position="90"/>
    </location>
</feature>
<feature type="transmembrane region" description="Helical" evidence="1">
    <location>
        <begin position="24"/>
        <end position="47"/>
    </location>
</feature>
<proteinExistence type="predicted"/>